<keyword evidence="4 6" id="KW-0472">Membrane</keyword>
<dbReference type="SUPFAM" id="SSF103473">
    <property type="entry name" value="MFS general substrate transporter"/>
    <property type="match status" value="1"/>
</dbReference>
<feature type="transmembrane region" description="Helical" evidence="6">
    <location>
        <begin position="329"/>
        <end position="350"/>
    </location>
</feature>
<accession>A0ABN4YC71</accession>
<keyword evidence="2 6" id="KW-0812">Transmembrane</keyword>
<organism evidence="8 9">
    <name type="scientific">Shewanella japonica</name>
    <dbReference type="NCBI Taxonomy" id="93973"/>
    <lineage>
        <taxon>Bacteria</taxon>
        <taxon>Pseudomonadati</taxon>
        <taxon>Pseudomonadota</taxon>
        <taxon>Gammaproteobacteria</taxon>
        <taxon>Alteromonadales</taxon>
        <taxon>Shewanellaceae</taxon>
        <taxon>Shewanella</taxon>
    </lineage>
</organism>
<evidence type="ECO:0000256" key="6">
    <source>
        <dbReference type="SAM" id="Phobius"/>
    </source>
</evidence>
<dbReference type="PROSITE" id="PS50850">
    <property type="entry name" value="MFS"/>
    <property type="match status" value="1"/>
</dbReference>
<dbReference type="InterPro" id="IPR020846">
    <property type="entry name" value="MFS_dom"/>
</dbReference>
<evidence type="ECO:0000256" key="3">
    <source>
        <dbReference type="ARBA" id="ARBA00022989"/>
    </source>
</evidence>
<dbReference type="InterPro" id="IPR001927">
    <property type="entry name" value="Na/Gal_symport"/>
</dbReference>
<feature type="transmembrane region" description="Helical" evidence="6">
    <location>
        <begin position="371"/>
        <end position="394"/>
    </location>
</feature>
<dbReference type="NCBIfam" id="TIGR00792">
    <property type="entry name" value="gph"/>
    <property type="match status" value="1"/>
</dbReference>
<comment type="similarity">
    <text evidence="1">Belongs to the sodium:galactoside symporter (TC 2.A.2) family.</text>
</comment>
<feature type="transmembrane region" description="Helical" evidence="6">
    <location>
        <begin position="274"/>
        <end position="293"/>
    </location>
</feature>
<dbReference type="PANTHER" id="PTHR11328:SF24">
    <property type="entry name" value="MAJOR FACILITATOR SUPERFAMILY (MFS) PROFILE DOMAIN-CONTAINING PROTEIN"/>
    <property type="match status" value="1"/>
</dbReference>
<dbReference type="RefSeq" id="WP_080915244.1">
    <property type="nucleotide sequence ID" value="NZ_CP020472.1"/>
</dbReference>
<keyword evidence="3 6" id="KW-1133">Transmembrane helix</keyword>
<feature type="transmembrane region" description="Helical" evidence="6">
    <location>
        <begin position="39"/>
        <end position="62"/>
    </location>
</feature>
<sequence length="479" mass="52541">MAQNIEQTNTVSEKLSLKEKIGYALGDVASNFYWRVFDVFLFIFYTDVFGISAAAVGTMMLVTRLIDAFSDPLMGALADRTSTRFGKFRPYLLLGIIPIAAAGILTFTVPDLGDDGKIIWAYGTYIFMMLAYTFINVPYGALLGVVTADSQERTTLTSFRFIGAFSGGTLVAYLTPELVTLLGNGDQALGWQLTMGCYGLISAVLFTLTFFATKERISPPVNQQTSIKQDLIDLSNNKPWLILFSLALIIMFTITLRASTGTFYFKYYVGREDLIGTFTAVYMISLAIGAASTPILSRYFDKRSLLIGLMSLVAVFSAGFYLIPPNNITLMFIMQALIGFCLGPKSPLVFSMYADTADYSQYKNGRRATAMIFSAAAFSQKLGGAFAGAMIGWLLSSMGYVANQQQSPDSLMGILLLNTLIPAIFALLAVWVVKHYSLNEAKMAEISQQLYANENASNQNKPKAKTSQPNLHTQTTAQE</sequence>
<feature type="domain" description="Major facilitator superfamily (MFS) profile" evidence="7">
    <location>
        <begin position="19"/>
        <end position="437"/>
    </location>
</feature>
<dbReference type="EMBL" id="CP020472">
    <property type="protein sequence ID" value="ARD21628.1"/>
    <property type="molecule type" value="Genomic_DNA"/>
</dbReference>
<evidence type="ECO:0000256" key="4">
    <source>
        <dbReference type="ARBA" id="ARBA00023136"/>
    </source>
</evidence>
<name>A0ABN4YC71_9GAMM</name>
<feature type="transmembrane region" description="Helical" evidence="6">
    <location>
        <begin position="305"/>
        <end position="323"/>
    </location>
</feature>
<feature type="transmembrane region" description="Helical" evidence="6">
    <location>
        <begin position="122"/>
        <end position="146"/>
    </location>
</feature>
<feature type="region of interest" description="Disordered" evidence="5">
    <location>
        <begin position="455"/>
        <end position="479"/>
    </location>
</feature>
<dbReference type="Gene3D" id="1.20.1250.20">
    <property type="entry name" value="MFS general substrate transporter like domains"/>
    <property type="match status" value="2"/>
</dbReference>
<feature type="transmembrane region" description="Helical" evidence="6">
    <location>
        <begin position="91"/>
        <end position="110"/>
    </location>
</feature>
<evidence type="ECO:0000259" key="7">
    <source>
        <dbReference type="PROSITE" id="PS50850"/>
    </source>
</evidence>
<gene>
    <name evidence="8" type="ORF">SJ2017_1304</name>
</gene>
<keyword evidence="9" id="KW-1185">Reference proteome</keyword>
<evidence type="ECO:0000313" key="9">
    <source>
        <dbReference type="Proteomes" id="UP000191820"/>
    </source>
</evidence>
<dbReference type="InterPro" id="IPR036259">
    <property type="entry name" value="MFS_trans_sf"/>
</dbReference>
<feature type="transmembrane region" description="Helical" evidence="6">
    <location>
        <begin position="414"/>
        <end position="433"/>
    </location>
</feature>
<feature type="transmembrane region" description="Helical" evidence="6">
    <location>
        <begin position="188"/>
        <end position="212"/>
    </location>
</feature>
<proteinExistence type="inferred from homology"/>
<reference evidence="8 9" key="1">
    <citation type="submission" date="2017-03" db="EMBL/GenBank/DDBJ databases">
        <title>Genome sequencing of Shewanella japonica KCTC 22435.</title>
        <authorList>
            <person name="Kim K.M."/>
        </authorList>
    </citation>
    <scope>NUCLEOTIDE SEQUENCE [LARGE SCALE GENOMIC DNA]</scope>
    <source>
        <strain evidence="8 9">KCTC 22435</strain>
    </source>
</reference>
<evidence type="ECO:0000256" key="1">
    <source>
        <dbReference type="ARBA" id="ARBA00009617"/>
    </source>
</evidence>
<dbReference type="CDD" id="cd17332">
    <property type="entry name" value="MFS_MelB_like"/>
    <property type="match status" value="1"/>
</dbReference>
<evidence type="ECO:0000256" key="2">
    <source>
        <dbReference type="ARBA" id="ARBA00022692"/>
    </source>
</evidence>
<feature type="transmembrane region" description="Helical" evidence="6">
    <location>
        <begin position="158"/>
        <end position="176"/>
    </location>
</feature>
<evidence type="ECO:0000313" key="8">
    <source>
        <dbReference type="EMBL" id="ARD21628.1"/>
    </source>
</evidence>
<dbReference type="Proteomes" id="UP000191820">
    <property type="component" value="Chromosome"/>
</dbReference>
<protein>
    <submittedName>
        <fullName evidence="8">MFS transporter</fullName>
    </submittedName>
</protein>
<dbReference type="Pfam" id="PF13347">
    <property type="entry name" value="MFS_2"/>
    <property type="match status" value="1"/>
</dbReference>
<dbReference type="InterPro" id="IPR039672">
    <property type="entry name" value="MFS_2"/>
</dbReference>
<feature type="transmembrane region" description="Helical" evidence="6">
    <location>
        <begin position="240"/>
        <end position="259"/>
    </location>
</feature>
<evidence type="ECO:0000256" key="5">
    <source>
        <dbReference type="SAM" id="MobiDB-lite"/>
    </source>
</evidence>
<dbReference type="PANTHER" id="PTHR11328">
    <property type="entry name" value="MAJOR FACILITATOR SUPERFAMILY DOMAIN-CONTAINING PROTEIN"/>
    <property type="match status" value="1"/>
</dbReference>